<sequence>MAKRARRNRPRRRTEVPPGTVASKRSWLTAKGLALLGIVVTAVVGSGVALAVQRLDAADRRRTQARVPLLVVTADYAFADDAGEVWALPRAVSAAGAGRLVQQFDDPAAWRANIVAVARAEGGTKLGQQIDGAATSITPIRIALTTTVEDTVLVEDITARTLACADPPRASIIFAGSQGVVATARMSVEIDTGNHQAVTEESGAPRRPYFDERFLTVGRADPQVVTVDAVTRRQACTWELVITASAGQRRQSVPVRLAGGRPMRSSAWVRDYGERFLWTDGLQLSRLPAGTVRPDIPS</sequence>
<dbReference type="EMBL" id="CP126980">
    <property type="protein sequence ID" value="WIM92455.1"/>
    <property type="molecule type" value="Genomic_DNA"/>
</dbReference>
<evidence type="ECO:0000256" key="1">
    <source>
        <dbReference type="SAM" id="MobiDB-lite"/>
    </source>
</evidence>
<evidence type="ECO:0000313" key="2">
    <source>
        <dbReference type="EMBL" id="WIM92455.1"/>
    </source>
</evidence>
<accession>A0ABY8W3Q8</accession>
<feature type="compositionally biased region" description="Basic residues" evidence="1">
    <location>
        <begin position="1"/>
        <end position="12"/>
    </location>
</feature>
<evidence type="ECO:0000313" key="3">
    <source>
        <dbReference type="Proteomes" id="UP001240150"/>
    </source>
</evidence>
<evidence type="ECO:0008006" key="4">
    <source>
        <dbReference type="Google" id="ProtNLM"/>
    </source>
</evidence>
<feature type="region of interest" description="Disordered" evidence="1">
    <location>
        <begin position="1"/>
        <end position="20"/>
    </location>
</feature>
<gene>
    <name evidence="2" type="ORF">ACTOB_004395</name>
</gene>
<keyword evidence="3" id="KW-1185">Reference proteome</keyword>
<organism evidence="2 3">
    <name type="scientific">Actinoplanes oblitus</name>
    <dbReference type="NCBI Taxonomy" id="3040509"/>
    <lineage>
        <taxon>Bacteria</taxon>
        <taxon>Bacillati</taxon>
        <taxon>Actinomycetota</taxon>
        <taxon>Actinomycetes</taxon>
        <taxon>Micromonosporales</taxon>
        <taxon>Micromonosporaceae</taxon>
        <taxon>Actinoplanes</taxon>
    </lineage>
</organism>
<name>A0ABY8W3Q8_9ACTN</name>
<protein>
    <recommendedName>
        <fullName evidence="4">GerMN domain-containing protein</fullName>
    </recommendedName>
</protein>
<proteinExistence type="predicted"/>
<dbReference type="Proteomes" id="UP001240150">
    <property type="component" value="Chromosome"/>
</dbReference>
<reference evidence="2 3" key="1">
    <citation type="submission" date="2023-06" db="EMBL/GenBank/DDBJ databases">
        <authorList>
            <person name="Yushchuk O."/>
            <person name="Binda E."/>
            <person name="Ruckert-Reed C."/>
            <person name="Fedorenko V."/>
            <person name="Kalinowski J."/>
            <person name="Marinelli F."/>
        </authorList>
    </citation>
    <scope>NUCLEOTIDE SEQUENCE [LARGE SCALE GENOMIC DNA]</scope>
    <source>
        <strain evidence="2 3">NRRL 3884</strain>
    </source>
</reference>
<dbReference type="RefSeq" id="WP_284913661.1">
    <property type="nucleotide sequence ID" value="NZ_CP126980.1"/>
</dbReference>